<dbReference type="Gene3D" id="1.20.58.2220">
    <property type="entry name" value="Formin, FH2 domain"/>
    <property type="match status" value="1"/>
</dbReference>
<protein>
    <recommendedName>
        <fullName evidence="2">FH2 domain-containing protein</fullName>
    </recommendedName>
</protein>
<dbReference type="VEuPathDB" id="FungiDB:PYU1_G013038"/>
<dbReference type="Proteomes" id="UP000019132">
    <property type="component" value="Unassembled WGS sequence"/>
</dbReference>
<evidence type="ECO:0000259" key="2">
    <source>
        <dbReference type="PROSITE" id="PS51444"/>
    </source>
</evidence>
<reference evidence="4" key="2">
    <citation type="submission" date="2010-04" db="EMBL/GenBank/DDBJ databases">
        <authorList>
            <person name="Buell R."/>
            <person name="Hamilton J."/>
            <person name="Hostetler J."/>
        </authorList>
    </citation>
    <scope>NUCLEOTIDE SEQUENCE [LARGE SCALE GENOMIC DNA]</scope>
    <source>
        <strain evidence="4">DAOM:BR144</strain>
    </source>
</reference>
<dbReference type="SUPFAM" id="SSF101447">
    <property type="entry name" value="Formin homology 2 domain (FH2 domain)"/>
    <property type="match status" value="1"/>
</dbReference>
<dbReference type="SMART" id="SM00498">
    <property type="entry name" value="FH2"/>
    <property type="match status" value="1"/>
</dbReference>
<dbReference type="AlphaFoldDB" id="K3X766"/>
<evidence type="ECO:0000313" key="3">
    <source>
        <dbReference type="EnsemblProtists" id="PYU1_T013065"/>
    </source>
</evidence>
<dbReference type="InterPro" id="IPR051425">
    <property type="entry name" value="Formin_Homology"/>
</dbReference>
<reference evidence="4" key="1">
    <citation type="journal article" date="2010" name="Genome Biol.">
        <title>Genome sequence of the necrotrophic plant pathogen Pythium ultimum reveals original pathogenicity mechanisms and effector repertoire.</title>
        <authorList>
            <person name="Levesque C.A."/>
            <person name="Brouwer H."/>
            <person name="Cano L."/>
            <person name="Hamilton J.P."/>
            <person name="Holt C."/>
            <person name="Huitema E."/>
            <person name="Raffaele S."/>
            <person name="Robideau G.P."/>
            <person name="Thines M."/>
            <person name="Win J."/>
            <person name="Zerillo M.M."/>
            <person name="Beakes G.W."/>
            <person name="Boore J.L."/>
            <person name="Busam D."/>
            <person name="Dumas B."/>
            <person name="Ferriera S."/>
            <person name="Fuerstenberg S.I."/>
            <person name="Gachon C.M."/>
            <person name="Gaulin E."/>
            <person name="Govers F."/>
            <person name="Grenville-Briggs L."/>
            <person name="Horner N."/>
            <person name="Hostetler J."/>
            <person name="Jiang R.H."/>
            <person name="Johnson J."/>
            <person name="Krajaejun T."/>
            <person name="Lin H."/>
            <person name="Meijer H.J."/>
            <person name="Moore B."/>
            <person name="Morris P."/>
            <person name="Phuntmart V."/>
            <person name="Puiu D."/>
            <person name="Shetty J."/>
            <person name="Stajich J.E."/>
            <person name="Tripathy S."/>
            <person name="Wawra S."/>
            <person name="van West P."/>
            <person name="Whitty B.R."/>
            <person name="Coutinho P.M."/>
            <person name="Henrissat B."/>
            <person name="Martin F."/>
            <person name="Thomas P.D."/>
            <person name="Tyler B.M."/>
            <person name="De Vries R.P."/>
            <person name="Kamoun S."/>
            <person name="Yandell M."/>
            <person name="Tisserat N."/>
            <person name="Buell C.R."/>
        </authorList>
    </citation>
    <scope>NUCLEOTIDE SEQUENCE</scope>
    <source>
        <strain evidence="4">DAOM:BR144</strain>
    </source>
</reference>
<keyword evidence="1" id="KW-0175">Coiled coil</keyword>
<evidence type="ECO:0000313" key="4">
    <source>
        <dbReference type="Proteomes" id="UP000019132"/>
    </source>
</evidence>
<organism evidence="3 4">
    <name type="scientific">Globisporangium ultimum (strain ATCC 200006 / CBS 805.95 / DAOM BR144)</name>
    <name type="common">Pythium ultimum</name>
    <dbReference type="NCBI Taxonomy" id="431595"/>
    <lineage>
        <taxon>Eukaryota</taxon>
        <taxon>Sar</taxon>
        <taxon>Stramenopiles</taxon>
        <taxon>Oomycota</taxon>
        <taxon>Peronosporomycetes</taxon>
        <taxon>Pythiales</taxon>
        <taxon>Pythiaceae</taxon>
        <taxon>Globisporangium</taxon>
    </lineage>
</organism>
<dbReference type="PANTHER" id="PTHR45725">
    <property type="entry name" value="FORMIN HOMOLOGY 2 FAMILY MEMBER"/>
    <property type="match status" value="1"/>
</dbReference>
<reference evidence="3" key="3">
    <citation type="submission" date="2015-02" db="UniProtKB">
        <authorList>
            <consortium name="EnsemblProtists"/>
        </authorList>
    </citation>
    <scope>IDENTIFICATION</scope>
    <source>
        <strain evidence="3">DAOM BR144</strain>
    </source>
</reference>
<dbReference type="PROSITE" id="PS51444">
    <property type="entry name" value="FH2"/>
    <property type="match status" value="1"/>
</dbReference>
<dbReference type="OMA" id="FRPHNEE"/>
<feature type="domain" description="FH2" evidence="2">
    <location>
        <begin position="1"/>
        <end position="371"/>
    </location>
</feature>
<dbReference type="InterPro" id="IPR015425">
    <property type="entry name" value="FH2_Formin"/>
</dbReference>
<dbReference type="Pfam" id="PF02181">
    <property type="entry name" value="FH2"/>
    <property type="match status" value="1"/>
</dbReference>
<keyword evidence="4" id="KW-1185">Reference proteome</keyword>
<dbReference type="InParanoid" id="K3X766"/>
<sequence>MSEIQISRESREMLEKLFVKTINDGKSKLAGGKNDLINGGDDKKKLITALIDMKKSQNIAITLARVKIPFSELKREILAMNSDVLSTAHLKSLMDMWPDHKEQEAINAYDGDTSILGTAEYFLVETRDVPRFRDKLGCLVFKQEFPSRVKELRDSIELLIRGIDQVCSSHALRHLFIYILQIGNLLNFGTDADESASAGGFSLSSLVKLSQTKAFVGEITFLQYVVQCIERDVPTLAHFYDQISLIFKCSKVSLAALLAEKTSLEEGLQSLIHEIQDLVSEAHSDTETEAENFAAHATQELASLHDLLQQLNKSKARFLKYFEEEDTADELDVLLGHISDFTTQYQFEYTNYLETRRQEELLVLKQRAQALRRRQTIDSALVQGTEHLRKGLNNERAKID</sequence>
<dbReference type="PANTHER" id="PTHR45725:SF1">
    <property type="entry name" value="DISHEVELLED ASSOCIATED ACTIVATOR OF MORPHOGENESIS, ISOFORM D"/>
    <property type="match status" value="1"/>
</dbReference>
<dbReference type="EMBL" id="GL376570">
    <property type="status" value="NOT_ANNOTATED_CDS"/>
    <property type="molecule type" value="Genomic_DNA"/>
</dbReference>
<dbReference type="HOGENOM" id="CLU_689812_0_0_1"/>
<proteinExistence type="predicted"/>
<accession>K3X766</accession>
<dbReference type="InterPro" id="IPR042201">
    <property type="entry name" value="FH2_Formin_sf"/>
</dbReference>
<evidence type="ECO:0000256" key="1">
    <source>
        <dbReference type="SAM" id="Coils"/>
    </source>
</evidence>
<dbReference type="EnsemblProtists" id="PYU1_T013065">
    <property type="protein sequence ID" value="PYU1_T013065"/>
    <property type="gene ID" value="PYU1_G013038"/>
</dbReference>
<feature type="coiled-coil region" evidence="1">
    <location>
        <begin position="254"/>
        <end position="314"/>
    </location>
</feature>
<dbReference type="STRING" id="431595.K3X766"/>
<name>K3X766_GLOUD</name>
<dbReference type="eggNOG" id="KOG1922">
    <property type="taxonomic scope" value="Eukaryota"/>
</dbReference>